<dbReference type="Gene3D" id="1.10.287.1490">
    <property type="match status" value="1"/>
</dbReference>
<feature type="region of interest" description="Disordered" evidence="2">
    <location>
        <begin position="406"/>
        <end position="466"/>
    </location>
</feature>
<feature type="coiled-coil region" evidence="1">
    <location>
        <begin position="309"/>
        <end position="404"/>
    </location>
</feature>
<feature type="compositionally biased region" description="Acidic residues" evidence="2">
    <location>
        <begin position="449"/>
        <end position="466"/>
    </location>
</feature>
<keyword evidence="1" id="KW-0175">Coiled coil</keyword>
<protein>
    <submittedName>
        <fullName evidence="3">Uncharacterized protein</fullName>
    </submittedName>
</protein>
<dbReference type="EMBL" id="JAHLKM010000007">
    <property type="protein sequence ID" value="MCQ4333348.1"/>
    <property type="molecule type" value="Genomic_DNA"/>
</dbReference>
<gene>
    <name evidence="3" type="ORF">KM295_07620</name>
</gene>
<organism evidence="3 4">
    <name type="scientific">Natronomonas aquatica</name>
    <dbReference type="NCBI Taxonomy" id="2841590"/>
    <lineage>
        <taxon>Archaea</taxon>
        <taxon>Methanobacteriati</taxon>
        <taxon>Methanobacteriota</taxon>
        <taxon>Stenosarchaea group</taxon>
        <taxon>Halobacteria</taxon>
        <taxon>Halobacteriales</taxon>
        <taxon>Natronomonadaceae</taxon>
        <taxon>Natronomonas</taxon>
    </lineage>
</organism>
<dbReference type="RefSeq" id="WP_256029371.1">
    <property type="nucleotide sequence ID" value="NZ_JAHLKM010000007.1"/>
</dbReference>
<evidence type="ECO:0000313" key="4">
    <source>
        <dbReference type="Proteomes" id="UP001139494"/>
    </source>
</evidence>
<proteinExistence type="predicted"/>
<sequence length="466" mass="49529">MTDADPEEIATVASDGVTVEKSFEPDDFPVPAIAFRIRSERDTDVSVRLADVVPDDVAPENIGFHPKYGAEFWDVEDGRIVFQRTLAPGEEYTTVYGLRGGDADTAAKFMSEPTLESVDPPRGAGDESDIDAALDAAEIGDVTPPDRDSAELALSGETPPAEPVGSTNGSVDAPDVLGIDDATEAESRSESAPPTADAPEERIEEADTGSGGTDKGSVDKSPTHADSPAGAEPRSEQGSLVSELASEIREGDVDDDDLMDLRDALGLDLASASVEARIEHLQSSVSDLEAYTDAMEEFIDEEGDARTLIAEARDGYEETTDRLEELETELEGLRSDLDRRLDSIDERIEETIDGELTAIRADIESVEERIDTEADERIDLESDIEALSTELAEVAEMRDRLTNALSGLSGGAPSDDAVDVTADSDVVGDTDAAATDEPPADPGSPTEESGTEETETTVDGERADED</sequence>
<comment type="caution">
    <text evidence="3">The sequence shown here is derived from an EMBL/GenBank/DDBJ whole genome shotgun (WGS) entry which is preliminary data.</text>
</comment>
<feature type="compositionally biased region" description="Low complexity" evidence="2">
    <location>
        <begin position="419"/>
        <end position="448"/>
    </location>
</feature>
<accession>A0A9R1CT61</accession>
<dbReference type="AlphaFoldDB" id="A0A9R1CT61"/>
<name>A0A9R1CT61_9EURY</name>
<evidence type="ECO:0000256" key="1">
    <source>
        <dbReference type="SAM" id="Coils"/>
    </source>
</evidence>
<evidence type="ECO:0000313" key="3">
    <source>
        <dbReference type="EMBL" id="MCQ4333348.1"/>
    </source>
</evidence>
<dbReference type="Proteomes" id="UP001139494">
    <property type="component" value="Unassembled WGS sequence"/>
</dbReference>
<feature type="region of interest" description="Disordered" evidence="2">
    <location>
        <begin position="138"/>
        <end position="255"/>
    </location>
</feature>
<evidence type="ECO:0000256" key="2">
    <source>
        <dbReference type="SAM" id="MobiDB-lite"/>
    </source>
</evidence>
<keyword evidence="4" id="KW-1185">Reference proteome</keyword>
<reference evidence="3" key="1">
    <citation type="journal article" date="2023" name="Front. Microbiol.">
        <title>Genomic-based phylogenetic and metabolic analyses of the genus Natronomonas, and description of Natronomonas aquatica sp. nov.</title>
        <authorList>
            <person name="Garcia-Roldan A."/>
            <person name="Duran-Viseras A."/>
            <person name="de la Haba R.R."/>
            <person name="Corral P."/>
            <person name="Sanchez-Porro C."/>
            <person name="Ventosa A."/>
        </authorList>
    </citation>
    <scope>NUCLEOTIDE SEQUENCE</scope>
    <source>
        <strain evidence="3">F2-12</strain>
    </source>
</reference>